<dbReference type="Gene3D" id="3.40.50.2000">
    <property type="entry name" value="Glycogen Phosphorylase B"/>
    <property type="match status" value="1"/>
</dbReference>
<gene>
    <name evidence="1" type="ORF">NSA58_00975</name>
</gene>
<dbReference type="EMBL" id="JANKBY010000005">
    <property type="protein sequence ID" value="MCR1821345.1"/>
    <property type="molecule type" value="Genomic_DNA"/>
</dbReference>
<dbReference type="SUPFAM" id="SSF53756">
    <property type="entry name" value="UDP-Glycosyltransferase/glycogen phosphorylase"/>
    <property type="match status" value="1"/>
</dbReference>
<sequence length="193" mass="22044">MIEMIVDTTIALDKKVCKELKEINSDCIVSDSLCCWGKLFANKMDITYICSTTTFAFNKYIAPMMKQSFKEIMYMILGMRKINKKLELLRSHGYDVKDFISIIENDNDTNTIVYTSKEFQPMVDTFSDKYYFVGPSVADVTVEKELMEGKKIYISLGTVNNKNLSFYKNCIEAFRDSGGATKAVDAILKIIEI</sequence>
<organism evidence="1 2">
    <name type="scientific">Terrisporobacter muris</name>
    <dbReference type="NCBI Taxonomy" id="2963284"/>
    <lineage>
        <taxon>Bacteria</taxon>
        <taxon>Bacillati</taxon>
        <taxon>Bacillota</taxon>
        <taxon>Clostridia</taxon>
        <taxon>Peptostreptococcales</taxon>
        <taxon>Peptostreptococcaceae</taxon>
        <taxon>Terrisporobacter</taxon>
    </lineage>
</organism>
<dbReference type="RefSeq" id="WP_139045028.1">
    <property type="nucleotide sequence ID" value="NZ_JANKBY010000005.1"/>
</dbReference>
<proteinExistence type="predicted"/>
<dbReference type="Proteomes" id="UP001140817">
    <property type="component" value="Unassembled WGS sequence"/>
</dbReference>
<protein>
    <submittedName>
        <fullName evidence="1">Uncharacterized protein</fullName>
    </submittedName>
</protein>
<reference evidence="1" key="1">
    <citation type="submission" date="2022-07" db="EMBL/GenBank/DDBJ databases">
        <title>Enhanced cultured diversity of the mouse gut microbiota enables custom-made synthetic communities.</title>
        <authorList>
            <person name="Afrizal A."/>
        </authorList>
    </citation>
    <scope>NUCLEOTIDE SEQUENCE</scope>
    <source>
        <strain evidence="1">DSM 29186</strain>
    </source>
</reference>
<name>A0A9X2M7L6_9FIRM</name>
<evidence type="ECO:0000313" key="1">
    <source>
        <dbReference type="EMBL" id="MCR1821345.1"/>
    </source>
</evidence>
<comment type="caution">
    <text evidence="1">The sequence shown here is derived from an EMBL/GenBank/DDBJ whole genome shotgun (WGS) entry which is preliminary data.</text>
</comment>
<keyword evidence="2" id="KW-1185">Reference proteome</keyword>
<evidence type="ECO:0000313" key="2">
    <source>
        <dbReference type="Proteomes" id="UP001140817"/>
    </source>
</evidence>
<dbReference type="AlphaFoldDB" id="A0A9X2M7L6"/>
<accession>A0A9X2M7L6</accession>